<evidence type="ECO:0000256" key="4">
    <source>
        <dbReference type="ARBA" id="ARBA00022692"/>
    </source>
</evidence>
<comment type="subcellular location">
    <subcellularLocation>
        <location evidence="1 7">Cell membrane</location>
        <topology evidence="1 7">Multi-pass membrane protein</topology>
    </subcellularLocation>
</comment>
<dbReference type="Pfam" id="PF00893">
    <property type="entry name" value="Multi_Drug_Res"/>
    <property type="match status" value="1"/>
</dbReference>
<evidence type="ECO:0000256" key="5">
    <source>
        <dbReference type="ARBA" id="ARBA00022989"/>
    </source>
</evidence>
<dbReference type="EMBL" id="JXDF01000025">
    <property type="protein sequence ID" value="KPN80690.1"/>
    <property type="molecule type" value="Genomic_DNA"/>
</dbReference>
<dbReference type="GeneID" id="66349366"/>
<reference evidence="9 14" key="2">
    <citation type="journal article" date="2016" name="Syst. Appl. Microbiol.">
        <title>Genomic characterization of a fructophilic bee symbiont Lactobacillus kunkeei reveals its niche-specific adaptation.</title>
        <authorList>
            <person name="Maeno S."/>
            <person name="Tanizawa Y."/>
            <person name="Kanesaki Y."/>
            <person name="Kubota E."/>
            <person name="Kumar H."/>
            <person name="Dicks L."/>
            <person name="Salminen S."/>
            <person name="Nakagawa J."/>
            <person name="Arita M."/>
            <person name="Endo A."/>
        </authorList>
    </citation>
    <scope>NUCLEOTIDE SEQUENCE [LARGE SCALE GENOMIC DNA]</scope>
    <source>
        <strain evidence="9 14">FF30-6</strain>
    </source>
</reference>
<comment type="similarity">
    <text evidence="7">Belongs to the drug/metabolite transporter (DMT) superfamily. Small multidrug resistance (SMR) (TC 2.A.7.1) family.</text>
</comment>
<dbReference type="EMBL" id="BDDX01000013">
    <property type="protein sequence ID" value="GAT91112.1"/>
    <property type="molecule type" value="Genomic_DNA"/>
</dbReference>
<gene>
    <name evidence="9" type="ORF">FF306_01232</name>
    <name evidence="10" type="ORF">RZ71_02490</name>
    <name evidence="11" type="ORF">RZ78_00550</name>
</gene>
<keyword evidence="12" id="KW-1185">Reference proteome</keyword>
<evidence type="ECO:0000256" key="3">
    <source>
        <dbReference type="ARBA" id="ARBA00022475"/>
    </source>
</evidence>
<feature type="transmembrane region" description="Helical" evidence="8">
    <location>
        <begin position="59"/>
        <end position="79"/>
    </location>
</feature>
<evidence type="ECO:0000256" key="2">
    <source>
        <dbReference type="ARBA" id="ARBA00022448"/>
    </source>
</evidence>
<name>A0A0C2WK85_9LACO</name>
<dbReference type="EMBL" id="JXCY01000007">
    <property type="protein sequence ID" value="KOY75828.1"/>
    <property type="molecule type" value="Genomic_DNA"/>
</dbReference>
<dbReference type="RefSeq" id="WP_041153081.1">
    <property type="nucleotide sequence ID" value="NZ_BAABVW010000108.1"/>
</dbReference>
<feature type="transmembrane region" description="Helical" evidence="8">
    <location>
        <begin position="85"/>
        <end position="104"/>
    </location>
</feature>
<evidence type="ECO:0000256" key="1">
    <source>
        <dbReference type="ARBA" id="ARBA00004651"/>
    </source>
</evidence>
<evidence type="ECO:0000313" key="11">
    <source>
        <dbReference type="EMBL" id="KPN80690.1"/>
    </source>
</evidence>
<dbReference type="PATRIC" id="fig|148814.10.peg.1202"/>
<keyword evidence="2" id="KW-0813">Transport</keyword>
<dbReference type="AlphaFoldDB" id="A0A0C2WK85"/>
<proteinExistence type="inferred from homology"/>
<dbReference type="PANTHER" id="PTHR30561">
    <property type="entry name" value="SMR FAMILY PROTON-DEPENDENT DRUG EFFLUX TRANSPORTER SUGE"/>
    <property type="match status" value="1"/>
</dbReference>
<protein>
    <submittedName>
        <fullName evidence="11">Putative multidrug transporter EmrE</fullName>
    </submittedName>
    <submittedName>
        <fullName evidence="9">Small multidrug resistance protein</fullName>
    </submittedName>
</protein>
<sequence>MFYYLFLALAIIGELIGTNLLKMSMGFTKILPTIGSLISFALCFYFLSIAMVKIPLNIAYANWSALGILATTAIASLVYKEQINVMSMIGIVFIIIGVVLLNLFSAK</sequence>
<dbReference type="InterPro" id="IPR000390">
    <property type="entry name" value="Small_drug/metabolite_transptr"/>
</dbReference>
<accession>A0A0C2WK85</accession>
<dbReference type="GO" id="GO:0005886">
    <property type="term" value="C:plasma membrane"/>
    <property type="evidence" value="ECO:0007669"/>
    <property type="project" value="UniProtKB-SubCell"/>
</dbReference>
<dbReference type="Gene3D" id="1.10.3730.20">
    <property type="match status" value="1"/>
</dbReference>
<dbReference type="GO" id="GO:0022857">
    <property type="term" value="F:transmembrane transporter activity"/>
    <property type="evidence" value="ECO:0007669"/>
    <property type="project" value="InterPro"/>
</dbReference>
<keyword evidence="6 8" id="KW-0472">Membrane</keyword>
<evidence type="ECO:0000313" key="13">
    <source>
        <dbReference type="Proteomes" id="UP000050269"/>
    </source>
</evidence>
<dbReference type="PANTHER" id="PTHR30561:SF1">
    <property type="entry name" value="MULTIDRUG TRANSPORTER EMRE"/>
    <property type="match status" value="1"/>
</dbReference>
<evidence type="ECO:0000256" key="6">
    <source>
        <dbReference type="ARBA" id="ARBA00023136"/>
    </source>
</evidence>
<dbReference type="Proteomes" id="UP000186588">
    <property type="component" value="Unassembled WGS sequence"/>
</dbReference>
<evidence type="ECO:0000256" key="7">
    <source>
        <dbReference type="RuleBase" id="RU003942"/>
    </source>
</evidence>
<evidence type="ECO:0000313" key="9">
    <source>
        <dbReference type="EMBL" id="GAT91112.1"/>
    </source>
</evidence>
<organism evidence="11 13">
    <name type="scientific">Apilactobacillus kunkeei</name>
    <dbReference type="NCBI Taxonomy" id="148814"/>
    <lineage>
        <taxon>Bacteria</taxon>
        <taxon>Bacillati</taxon>
        <taxon>Bacillota</taxon>
        <taxon>Bacilli</taxon>
        <taxon>Lactobacillales</taxon>
        <taxon>Lactobacillaceae</taxon>
        <taxon>Apilactobacillus</taxon>
    </lineage>
</organism>
<reference evidence="12 13" key="1">
    <citation type="journal article" date="2015" name="Genome Biol. Evol.">
        <title>Functionally Structured Genomes in Lactobacillus kunkeei Colonizing the Honey Crop and Food Products of Honeybees and Stingless Bees.</title>
        <authorList>
            <person name="Tamarit D."/>
            <person name="Ellegaard K.M."/>
            <person name="Wikander J."/>
            <person name="Olofsson T."/>
            <person name="Vasquez A."/>
            <person name="Andersson S.G."/>
        </authorList>
    </citation>
    <scope>NUCLEOTIDE SEQUENCE [LARGE SCALE GENOMIC DNA]</scope>
    <source>
        <strain evidence="10 12">LAko</strain>
        <strain evidence="11 13">LMbo</strain>
    </source>
</reference>
<keyword evidence="5 8" id="KW-1133">Transmembrane helix</keyword>
<dbReference type="OrthoDB" id="21828at2"/>
<keyword evidence="4 7" id="KW-0812">Transmembrane</keyword>
<dbReference type="Proteomes" id="UP000037778">
    <property type="component" value="Unassembled WGS sequence"/>
</dbReference>
<feature type="transmembrane region" description="Helical" evidence="8">
    <location>
        <begin position="27"/>
        <end position="47"/>
    </location>
</feature>
<dbReference type="Proteomes" id="UP000050269">
    <property type="component" value="Unassembled WGS sequence"/>
</dbReference>
<dbReference type="InterPro" id="IPR045324">
    <property type="entry name" value="Small_multidrug_res"/>
</dbReference>
<evidence type="ECO:0000313" key="12">
    <source>
        <dbReference type="Proteomes" id="UP000037778"/>
    </source>
</evidence>
<dbReference type="InterPro" id="IPR037185">
    <property type="entry name" value="EmrE-like"/>
</dbReference>
<keyword evidence="3" id="KW-1003">Cell membrane</keyword>
<evidence type="ECO:0000313" key="10">
    <source>
        <dbReference type="EMBL" id="KOY75828.1"/>
    </source>
</evidence>
<comment type="caution">
    <text evidence="11">The sequence shown here is derived from an EMBL/GenBank/DDBJ whole genome shotgun (WGS) entry which is preliminary data.</text>
</comment>
<evidence type="ECO:0000256" key="8">
    <source>
        <dbReference type="SAM" id="Phobius"/>
    </source>
</evidence>
<dbReference type="SUPFAM" id="SSF103481">
    <property type="entry name" value="Multidrug resistance efflux transporter EmrE"/>
    <property type="match status" value="1"/>
</dbReference>
<evidence type="ECO:0000313" key="14">
    <source>
        <dbReference type="Proteomes" id="UP000186588"/>
    </source>
</evidence>